<keyword evidence="2" id="KW-1185">Reference proteome</keyword>
<protein>
    <submittedName>
        <fullName evidence="1">Uncharacterized protein</fullName>
    </submittedName>
</protein>
<dbReference type="EMBL" id="JAUSTU010000005">
    <property type="protein sequence ID" value="MDQ0155027.1"/>
    <property type="molecule type" value="Genomic_DNA"/>
</dbReference>
<organism evidence="1 2">
    <name type="scientific">Anoxybacillus andreesenii</name>
    <dbReference type="NCBI Taxonomy" id="1325932"/>
    <lineage>
        <taxon>Bacteria</taxon>
        <taxon>Bacillati</taxon>
        <taxon>Bacillota</taxon>
        <taxon>Bacilli</taxon>
        <taxon>Bacillales</taxon>
        <taxon>Anoxybacillaceae</taxon>
        <taxon>Anoxybacillus</taxon>
    </lineage>
</organism>
<dbReference type="Proteomes" id="UP001231362">
    <property type="component" value="Unassembled WGS sequence"/>
</dbReference>
<proteinExistence type="predicted"/>
<comment type="caution">
    <text evidence="1">The sequence shown here is derived from an EMBL/GenBank/DDBJ whole genome shotgun (WGS) entry which is preliminary data.</text>
</comment>
<gene>
    <name evidence="1" type="ORF">J2S07_001331</name>
</gene>
<accession>A0ABT9V2A6</accession>
<sequence>MVGANQCGVLSEWASEPQTERSFILVGFGECVSSLQETGIHALDTVK</sequence>
<evidence type="ECO:0000313" key="2">
    <source>
        <dbReference type="Proteomes" id="UP001231362"/>
    </source>
</evidence>
<name>A0ABT9V2A6_9BACL</name>
<evidence type="ECO:0000313" key="1">
    <source>
        <dbReference type="EMBL" id="MDQ0155027.1"/>
    </source>
</evidence>
<reference evidence="1 2" key="1">
    <citation type="submission" date="2023-07" db="EMBL/GenBank/DDBJ databases">
        <title>Genomic Encyclopedia of Type Strains, Phase IV (KMG-IV): sequencing the most valuable type-strain genomes for metagenomic binning, comparative biology and taxonomic classification.</title>
        <authorList>
            <person name="Goeker M."/>
        </authorList>
    </citation>
    <scope>NUCLEOTIDE SEQUENCE [LARGE SCALE GENOMIC DNA]</scope>
    <source>
        <strain evidence="1 2">DSM 23948</strain>
    </source>
</reference>